<organism evidence="1 2">
    <name type="scientific">Niastella koreensis</name>
    <dbReference type="NCBI Taxonomy" id="354356"/>
    <lineage>
        <taxon>Bacteria</taxon>
        <taxon>Pseudomonadati</taxon>
        <taxon>Bacteroidota</taxon>
        <taxon>Chitinophagia</taxon>
        <taxon>Chitinophagales</taxon>
        <taxon>Chitinophagaceae</taxon>
        <taxon>Niastella</taxon>
    </lineage>
</organism>
<evidence type="ECO:0008006" key="3">
    <source>
        <dbReference type="Google" id="ProtNLM"/>
    </source>
</evidence>
<name>A0ABX3NRH3_9BACT</name>
<sequence>MKQLASILVLISLLAACQEMNQKEAVPETAQISTVDSAPGMIASEAIPEKAVSELSEGDISWSDSLLKMYMAFAGTEALKQAHANNFTLDWEYDNTLKTDSAVFDVYRIGHEISRDEGADTRFIVDQWIYLDTLRKQLYEYDAAAHKLSKWWSSTGEKQLFFPVYELSPKTTAFVVNFYEVGKPRGIMDTLFDSFYPTKSRENNAKESRSYVPKKWKLYDTSGIYKLIRNETLEKEARCYFDTAFYVYGTKGYARSGIKNIALALDPCITNIFAFCLDNASLKSIGHPLFCSTKLLPINYGKDYSKTERNMDSYFIASGDYADSVKTKIMGNVGNFYFYYHDDFTWEPKNATSKCKFPGRGIRLIDNKKVSQFWMSDFIDLFGMECD</sequence>
<evidence type="ECO:0000313" key="1">
    <source>
        <dbReference type="EMBL" id="OQP42482.1"/>
    </source>
</evidence>
<dbReference type="RefSeq" id="WP_014220784.1">
    <property type="nucleotide sequence ID" value="NZ_LWBO01000044.1"/>
</dbReference>
<dbReference type="EMBL" id="LWBO01000044">
    <property type="protein sequence ID" value="OQP42482.1"/>
    <property type="molecule type" value="Genomic_DNA"/>
</dbReference>
<gene>
    <name evidence="1" type="ORF">A4D02_13005</name>
</gene>
<protein>
    <recommendedName>
        <fullName evidence="3">Lipoprotein</fullName>
    </recommendedName>
</protein>
<dbReference type="Proteomes" id="UP000192277">
    <property type="component" value="Unassembled WGS sequence"/>
</dbReference>
<proteinExistence type="predicted"/>
<comment type="caution">
    <text evidence="1">The sequence shown here is derived from an EMBL/GenBank/DDBJ whole genome shotgun (WGS) entry which is preliminary data.</text>
</comment>
<dbReference type="PROSITE" id="PS51257">
    <property type="entry name" value="PROKAR_LIPOPROTEIN"/>
    <property type="match status" value="1"/>
</dbReference>
<reference evidence="1 2" key="1">
    <citation type="submission" date="2016-04" db="EMBL/GenBank/DDBJ databases">
        <authorList>
            <person name="Chen L."/>
            <person name="Zhuang W."/>
            <person name="Wang G."/>
        </authorList>
    </citation>
    <scope>NUCLEOTIDE SEQUENCE [LARGE SCALE GENOMIC DNA]</scope>
    <source>
        <strain evidence="2">GR20</strain>
    </source>
</reference>
<keyword evidence="2" id="KW-1185">Reference proteome</keyword>
<accession>A0ABX3NRH3</accession>
<evidence type="ECO:0000313" key="2">
    <source>
        <dbReference type="Proteomes" id="UP000192277"/>
    </source>
</evidence>